<dbReference type="EMBL" id="JANDHW010000023">
    <property type="protein sequence ID" value="MCP9613105.1"/>
    <property type="molecule type" value="Genomic_DNA"/>
</dbReference>
<dbReference type="SUPFAM" id="SSF53335">
    <property type="entry name" value="S-adenosyl-L-methionine-dependent methyltransferases"/>
    <property type="match status" value="1"/>
</dbReference>
<evidence type="ECO:0000256" key="2">
    <source>
        <dbReference type="ARBA" id="ARBA00022603"/>
    </source>
</evidence>
<feature type="binding site" evidence="5">
    <location>
        <position position="91"/>
    </location>
    <ligand>
        <name>S-adenosyl-L-methionine</name>
        <dbReference type="ChEBI" id="CHEBI:59789"/>
    </ligand>
</feature>
<evidence type="ECO:0000313" key="7">
    <source>
        <dbReference type="Proteomes" id="UP001205603"/>
    </source>
</evidence>
<keyword evidence="1 5" id="KW-0474">Menaquinone biosynthesis</keyword>
<feature type="binding site" evidence="5">
    <location>
        <position position="71"/>
    </location>
    <ligand>
        <name>S-adenosyl-L-methionine</name>
        <dbReference type="ChEBI" id="CHEBI:59789"/>
    </ligand>
</feature>
<dbReference type="CDD" id="cd02440">
    <property type="entry name" value="AdoMet_MTases"/>
    <property type="match status" value="1"/>
</dbReference>
<dbReference type="HAMAP" id="MF_01813">
    <property type="entry name" value="MenG_UbiE_methyltr"/>
    <property type="match status" value="1"/>
</dbReference>
<comment type="similarity">
    <text evidence="5">Belongs to the class I-like SAM-binding methyltransferase superfamily. MenG/UbiE family.</text>
</comment>
<comment type="pathway">
    <text evidence="5">Quinol/quinone metabolism; menaquinone biosynthesis; menaquinol from 1,4-dihydroxy-2-naphthoate: step 2/2.</text>
</comment>
<dbReference type="PANTHER" id="PTHR43591">
    <property type="entry name" value="METHYLTRANSFERASE"/>
    <property type="match status" value="1"/>
</dbReference>
<sequence>MNKYKTENILPYNESESKSTQVRKMFDSIAPAYDKLNRIMTFGIDRRWRKEAVKILCSYAPQYILDIATGTGDLAFLLNRSLRPEKIIGADISEGMLEIAREKTKKYGFERDMKFECQDCLSLTYEDNTFNAITVAYGVRNFENLDKGFSEMYRVLAPEGILMVIELSTPQKFPLKQFYNLYSRYFIPFVGSLISKDKKAYTYLPKSVAVVPQGKEMLKVFQNAGFKNTRYKQMTFGICTIYVGEK</sequence>
<dbReference type="GO" id="GO:0032259">
    <property type="term" value="P:methylation"/>
    <property type="evidence" value="ECO:0007669"/>
    <property type="project" value="UniProtKB-KW"/>
</dbReference>
<comment type="function">
    <text evidence="5">Methyltransferase required for the conversion of demethylmenaquinol (DMKH2) to menaquinol (MKH2).</text>
</comment>
<dbReference type="PANTHER" id="PTHR43591:SF24">
    <property type="entry name" value="2-METHOXY-6-POLYPRENYL-1,4-BENZOQUINOL METHYLASE, MITOCHONDRIAL"/>
    <property type="match status" value="1"/>
</dbReference>
<evidence type="ECO:0000256" key="5">
    <source>
        <dbReference type="HAMAP-Rule" id="MF_01813"/>
    </source>
</evidence>
<dbReference type="NCBIfam" id="NF001244">
    <property type="entry name" value="PRK00216.1-5"/>
    <property type="match status" value="1"/>
</dbReference>
<proteinExistence type="inferred from homology"/>
<dbReference type="GO" id="GO:0043770">
    <property type="term" value="F:demethylmenaquinone methyltransferase activity"/>
    <property type="evidence" value="ECO:0007669"/>
    <property type="project" value="UniProtKB-EC"/>
</dbReference>
<keyword evidence="2 5" id="KW-0489">Methyltransferase</keyword>
<keyword evidence="7" id="KW-1185">Reference proteome</keyword>
<keyword evidence="3 5" id="KW-0808">Transferase</keyword>
<feature type="binding site" evidence="5">
    <location>
        <begin position="119"/>
        <end position="120"/>
    </location>
    <ligand>
        <name>S-adenosyl-L-methionine</name>
        <dbReference type="ChEBI" id="CHEBI:59789"/>
    </ligand>
</feature>
<evidence type="ECO:0000256" key="3">
    <source>
        <dbReference type="ARBA" id="ARBA00022679"/>
    </source>
</evidence>
<gene>
    <name evidence="6" type="primary">ubiE</name>
    <name evidence="5" type="synonym">menG</name>
    <name evidence="6" type="ORF">NMU02_13480</name>
</gene>
<evidence type="ECO:0000256" key="4">
    <source>
        <dbReference type="ARBA" id="ARBA00022691"/>
    </source>
</evidence>
<dbReference type="Proteomes" id="UP001205603">
    <property type="component" value="Unassembled WGS sequence"/>
</dbReference>
<accession>A0ABT1MKG4</accession>
<name>A0ABT1MKG4_9BACT</name>
<comment type="catalytic activity">
    <reaction evidence="5">
        <text>a 2-demethylmenaquinol + S-adenosyl-L-methionine = a menaquinol + S-adenosyl-L-homocysteine + H(+)</text>
        <dbReference type="Rhea" id="RHEA:42640"/>
        <dbReference type="Rhea" id="RHEA-COMP:9539"/>
        <dbReference type="Rhea" id="RHEA-COMP:9563"/>
        <dbReference type="ChEBI" id="CHEBI:15378"/>
        <dbReference type="ChEBI" id="CHEBI:18151"/>
        <dbReference type="ChEBI" id="CHEBI:55437"/>
        <dbReference type="ChEBI" id="CHEBI:57856"/>
        <dbReference type="ChEBI" id="CHEBI:59789"/>
        <dbReference type="EC" id="2.1.1.163"/>
    </reaction>
</comment>
<dbReference type="RefSeq" id="WP_255028497.1">
    <property type="nucleotide sequence ID" value="NZ_JANDHW010000023.1"/>
</dbReference>
<dbReference type="PROSITE" id="PS51608">
    <property type="entry name" value="SAM_MT_UBIE"/>
    <property type="match status" value="1"/>
</dbReference>
<evidence type="ECO:0000313" key="6">
    <source>
        <dbReference type="EMBL" id="MCP9613105.1"/>
    </source>
</evidence>
<reference evidence="6 7" key="1">
    <citation type="submission" date="2022-07" db="EMBL/GenBank/DDBJ databases">
        <title>Fecal culturing of patients with breast cancer.</title>
        <authorList>
            <person name="Teng N.M.Y."/>
            <person name="Kiu R."/>
            <person name="Evans R."/>
            <person name="Baker D.J."/>
            <person name="Zenner C."/>
            <person name="Robinson S.D."/>
            <person name="Hall L.J."/>
        </authorList>
    </citation>
    <scope>NUCLEOTIDE SEQUENCE [LARGE SCALE GENOMIC DNA]</scope>
    <source>
        <strain evidence="6 7">LH1063</strain>
    </source>
</reference>
<comment type="caution">
    <text evidence="5">Lacks conserved residue(s) required for the propagation of feature annotation.</text>
</comment>
<dbReference type="GO" id="GO:0008425">
    <property type="term" value="F:2-methoxy-6-polyprenyl-1,4-benzoquinol methyltransferase activity"/>
    <property type="evidence" value="ECO:0007669"/>
    <property type="project" value="UniProtKB-EC"/>
</dbReference>
<dbReference type="NCBIfam" id="TIGR01934">
    <property type="entry name" value="MenG_MenH_UbiE"/>
    <property type="match status" value="1"/>
</dbReference>
<dbReference type="Pfam" id="PF01209">
    <property type="entry name" value="Ubie_methyltran"/>
    <property type="match status" value="1"/>
</dbReference>
<organism evidence="6 7">
    <name type="scientific">Coprobacter tertius</name>
    <dbReference type="NCBI Taxonomy" id="2944915"/>
    <lineage>
        <taxon>Bacteria</taxon>
        <taxon>Pseudomonadati</taxon>
        <taxon>Bacteroidota</taxon>
        <taxon>Bacteroidia</taxon>
        <taxon>Bacteroidales</taxon>
        <taxon>Barnesiellaceae</taxon>
        <taxon>Coprobacter</taxon>
    </lineage>
</organism>
<protein>
    <recommendedName>
        <fullName evidence="5">Demethylmenaquinone methyltransferase</fullName>
        <ecNumber evidence="5">2.1.1.163</ecNumber>
    </recommendedName>
</protein>
<dbReference type="InterPro" id="IPR029063">
    <property type="entry name" value="SAM-dependent_MTases_sf"/>
</dbReference>
<comment type="caution">
    <text evidence="6">The sequence shown here is derived from an EMBL/GenBank/DDBJ whole genome shotgun (WGS) entry which is preliminary data.</text>
</comment>
<dbReference type="EC" id="2.1.1.163" evidence="5"/>
<keyword evidence="4 5" id="KW-0949">S-adenosyl-L-methionine</keyword>
<evidence type="ECO:0000256" key="1">
    <source>
        <dbReference type="ARBA" id="ARBA00022428"/>
    </source>
</evidence>
<dbReference type="InterPro" id="IPR004033">
    <property type="entry name" value="UbiE/COQ5_MeTrFase"/>
</dbReference>
<dbReference type="Gene3D" id="3.40.50.150">
    <property type="entry name" value="Vaccinia Virus protein VP39"/>
    <property type="match status" value="1"/>
</dbReference>